<accession>A0A3N4HVF4</accession>
<evidence type="ECO:0000313" key="3">
    <source>
        <dbReference type="Proteomes" id="UP000275078"/>
    </source>
</evidence>
<evidence type="ECO:0000313" key="2">
    <source>
        <dbReference type="EMBL" id="RPA73634.1"/>
    </source>
</evidence>
<keyword evidence="1" id="KW-0732">Signal</keyword>
<feature type="signal peptide" evidence="1">
    <location>
        <begin position="1"/>
        <end position="19"/>
    </location>
</feature>
<organism evidence="2 3">
    <name type="scientific">Ascobolus immersus RN42</name>
    <dbReference type="NCBI Taxonomy" id="1160509"/>
    <lineage>
        <taxon>Eukaryota</taxon>
        <taxon>Fungi</taxon>
        <taxon>Dikarya</taxon>
        <taxon>Ascomycota</taxon>
        <taxon>Pezizomycotina</taxon>
        <taxon>Pezizomycetes</taxon>
        <taxon>Pezizales</taxon>
        <taxon>Ascobolaceae</taxon>
        <taxon>Ascobolus</taxon>
    </lineage>
</organism>
<dbReference type="AlphaFoldDB" id="A0A3N4HVF4"/>
<dbReference type="EMBL" id="ML119814">
    <property type="protein sequence ID" value="RPA73634.1"/>
    <property type="molecule type" value="Genomic_DNA"/>
</dbReference>
<keyword evidence="3" id="KW-1185">Reference proteome</keyword>
<feature type="chain" id="PRO_5018201424" description="Secreted protein" evidence="1">
    <location>
        <begin position="20"/>
        <end position="76"/>
    </location>
</feature>
<sequence length="76" mass="8736">MISDTILFHLLCIQLLSDAAKRSYSLPHCSTWIRSHVPRRSNLHLKFCVAPSEQHTPTHRAKSMSTAYIHIRTAPR</sequence>
<reference evidence="2 3" key="1">
    <citation type="journal article" date="2018" name="Nat. Ecol. Evol.">
        <title>Pezizomycetes genomes reveal the molecular basis of ectomycorrhizal truffle lifestyle.</title>
        <authorList>
            <person name="Murat C."/>
            <person name="Payen T."/>
            <person name="Noel B."/>
            <person name="Kuo A."/>
            <person name="Morin E."/>
            <person name="Chen J."/>
            <person name="Kohler A."/>
            <person name="Krizsan K."/>
            <person name="Balestrini R."/>
            <person name="Da Silva C."/>
            <person name="Montanini B."/>
            <person name="Hainaut M."/>
            <person name="Levati E."/>
            <person name="Barry K.W."/>
            <person name="Belfiori B."/>
            <person name="Cichocki N."/>
            <person name="Clum A."/>
            <person name="Dockter R.B."/>
            <person name="Fauchery L."/>
            <person name="Guy J."/>
            <person name="Iotti M."/>
            <person name="Le Tacon F."/>
            <person name="Lindquist E.A."/>
            <person name="Lipzen A."/>
            <person name="Malagnac F."/>
            <person name="Mello A."/>
            <person name="Molinier V."/>
            <person name="Miyauchi S."/>
            <person name="Poulain J."/>
            <person name="Riccioni C."/>
            <person name="Rubini A."/>
            <person name="Sitrit Y."/>
            <person name="Splivallo R."/>
            <person name="Traeger S."/>
            <person name="Wang M."/>
            <person name="Zifcakova L."/>
            <person name="Wipf D."/>
            <person name="Zambonelli A."/>
            <person name="Paolocci F."/>
            <person name="Nowrousian M."/>
            <person name="Ottonello S."/>
            <person name="Baldrian P."/>
            <person name="Spatafora J.W."/>
            <person name="Henrissat B."/>
            <person name="Nagy L.G."/>
            <person name="Aury J.M."/>
            <person name="Wincker P."/>
            <person name="Grigoriev I.V."/>
            <person name="Bonfante P."/>
            <person name="Martin F.M."/>
        </authorList>
    </citation>
    <scope>NUCLEOTIDE SEQUENCE [LARGE SCALE GENOMIC DNA]</scope>
    <source>
        <strain evidence="2 3">RN42</strain>
    </source>
</reference>
<evidence type="ECO:0000256" key="1">
    <source>
        <dbReference type="SAM" id="SignalP"/>
    </source>
</evidence>
<evidence type="ECO:0008006" key="4">
    <source>
        <dbReference type="Google" id="ProtNLM"/>
    </source>
</evidence>
<dbReference type="Proteomes" id="UP000275078">
    <property type="component" value="Unassembled WGS sequence"/>
</dbReference>
<proteinExistence type="predicted"/>
<name>A0A3N4HVF4_ASCIM</name>
<protein>
    <recommendedName>
        <fullName evidence="4">Secreted protein</fullName>
    </recommendedName>
</protein>
<gene>
    <name evidence="2" type="ORF">BJ508DRAFT_47814</name>
</gene>